<evidence type="ECO:0000256" key="4">
    <source>
        <dbReference type="ARBA" id="ARBA00022660"/>
    </source>
</evidence>
<dbReference type="PANTHER" id="PTHR15336">
    <property type="entry name" value="UBIQUINOL-CYTOCHROME C REDUCTASE COMPLEX 7.8 KDA PROTEIN"/>
    <property type="match status" value="1"/>
</dbReference>
<evidence type="ECO:0000256" key="6">
    <source>
        <dbReference type="ARBA" id="ARBA00022982"/>
    </source>
</evidence>
<evidence type="ECO:0000313" key="10">
    <source>
        <dbReference type="EMBL" id="RUO96041.1"/>
    </source>
</evidence>
<evidence type="ECO:0000256" key="5">
    <source>
        <dbReference type="ARBA" id="ARBA00022792"/>
    </source>
</evidence>
<dbReference type="SUPFAM" id="SSF81531">
    <property type="entry name" value="Non-heme 11 kDa protein of cytochrome bc1 complex (Ubiquinol-cytochrome c reductase)"/>
    <property type="match status" value="1"/>
</dbReference>
<accession>A0A432ZZX3</accession>
<evidence type="ECO:0000256" key="7">
    <source>
        <dbReference type="ARBA" id="ARBA00023128"/>
    </source>
</evidence>
<evidence type="ECO:0000256" key="2">
    <source>
        <dbReference type="ARBA" id="ARBA00006498"/>
    </source>
</evidence>
<comment type="caution">
    <text evidence="10">The sequence shown here is derived from an EMBL/GenBank/DDBJ whole genome shotgun (WGS) entry which is preliminary data.</text>
</comment>
<keyword evidence="6" id="KW-0249">Electron transport</keyword>
<dbReference type="GO" id="GO:0006122">
    <property type="term" value="P:mitochondrial electron transport, ubiquinol to cytochrome c"/>
    <property type="evidence" value="ECO:0007669"/>
    <property type="project" value="InterPro"/>
</dbReference>
<dbReference type="Pfam" id="PF02320">
    <property type="entry name" value="UCR_hinge"/>
    <property type="match status" value="1"/>
</dbReference>
<evidence type="ECO:0000256" key="3">
    <source>
        <dbReference type="ARBA" id="ARBA00022448"/>
    </source>
</evidence>
<proteinExistence type="inferred from homology"/>
<protein>
    <submittedName>
        <fullName evidence="10">Ubiquinol-cytochrome C reductase hinge protein-domain-containing protein</fullName>
    </submittedName>
</protein>
<keyword evidence="11" id="KW-1185">Reference proteome</keyword>
<dbReference type="Proteomes" id="UP000268093">
    <property type="component" value="Unassembled WGS sequence"/>
</dbReference>
<dbReference type="EMBL" id="RBNI01023805">
    <property type="protein sequence ID" value="RUO96041.1"/>
    <property type="molecule type" value="Genomic_DNA"/>
</dbReference>
<dbReference type="AlphaFoldDB" id="A0A432ZZX3"/>
<dbReference type="PANTHER" id="PTHR15336:SF0">
    <property type="entry name" value="CYTOCHROME B-C1 COMPLEX SUBUNIT 6, MITOCHONDRIAL"/>
    <property type="match status" value="1"/>
</dbReference>
<sequence>MGLSDFLSSFIPAAHAEEAQVVAAVAPAEPEPEDTKPAILEGERLTLKGACQESKECTPLKHHLDECAARVEAGSHENCIEEFFHLMHCADTCVAPKLFATLK</sequence>
<gene>
    <name evidence="10" type="ORF">BC936DRAFT_142720</name>
</gene>
<dbReference type="InterPro" id="IPR003422">
    <property type="entry name" value="Cyt_b-c1_6"/>
</dbReference>
<evidence type="ECO:0000313" key="11">
    <source>
        <dbReference type="Proteomes" id="UP000268093"/>
    </source>
</evidence>
<keyword evidence="7" id="KW-0496">Mitochondrion</keyword>
<reference evidence="10 11" key="1">
    <citation type="journal article" date="2018" name="New Phytol.">
        <title>Phylogenomics of Endogonaceae and evolution of mycorrhizas within Mucoromycota.</title>
        <authorList>
            <person name="Chang Y."/>
            <person name="Desiro A."/>
            <person name="Na H."/>
            <person name="Sandor L."/>
            <person name="Lipzen A."/>
            <person name="Clum A."/>
            <person name="Barry K."/>
            <person name="Grigoriev I.V."/>
            <person name="Martin F.M."/>
            <person name="Stajich J.E."/>
            <person name="Smith M.E."/>
            <person name="Bonito G."/>
            <person name="Spatafora J.W."/>
        </authorList>
    </citation>
    <scope>NUCLEOTIDE SEQUENCE [LARGE SCALE GENOMIC DNA]</scope>
    <source>
        <strain evidence="10 11">GMNB39</strain>
    </source>
</reference>
<evidence type="ECO:0000256" key="8">
    <source>
        <dbReference type="ARBA" id="ARBA00023136"/>
    </source>
</evidence>
<dbReference type="Gene3D" id="1.10.287.20">
    <property type="entry name" value="Ubiquinol-cytochrome C reductase hinge domain"/>
    <property type="match status" value="1"/>
</dbReference>
<feature type="domain" description="Ubiquinol-cytochrome C reductase hinge" evidence="9">
    <location>
        <begin position="46"/>
        <end position="103"/>
    </location>
</feature>
<evidence type="ECO:0000259" key="9">
    <source>
        <dbReference type="Pfam" id="PF02320"/>
    </source>
</evidence>
<dbReference type="InterPro" id="IPR036811">
    <property type="entry name" value="Ubol_cytC_Rdtase_hinge_dom_sf"/>
</dbReference>
<keyword evidence="3" id="KW-0813">Transport</keyword>
<dbReference type="GO" id="GO:0005743">
    <property type="term" value="C:mitochondrial inner membrane"/>
    <property type="evidence" value="ECO:0007669"/>
    <property type="project" value="UniProtKB-SubCell"/>
</dbReference>
<keyword evidence="8" id="KW-0472">Membrane</keyword>
<keyword evidence="4" id="KW-0679">Respiratory chain</keyword>
<organism evidence="10 11">
    <name type="scientific">Jimgerdemannia flammicorona</name>
    <dbReference type="NCBI Taxonomy" id="994334"/>
    <lineage>
        <taxon>Eukaryota</taxon>
        <taxon>Fungi</taxon>
        <taxon>Fungi incertae sedis</taxon>
        <taxon>Mucoromycota</taxon>
        <taxon>Mucoromycotina</taxon>
        <taxon>Endogonomycetes</taxon>
        <taxon>Endogonales</taxon>
        <taxon>Endogonaceae</taxon>
        <taxon>Jimgerdemannia</taxon>
    </lineage>
</organism>
<dbReference type="InterPro" id="IPR023184">
    <property type="entry name" value="Ubol_cytC_Rdtase_hinge_dom"/>
</dbReference>
<comment type="similarity">
    <text evidence="2">Belongs to the UQCRH/QCR6 family.</text>
</comment>
<keyword evidence="5" id="KW-0999">Mitochondrion inner membrane</keyword>
<name>A0A432ZZX3_9FUNG</name>
<dbReference type="OrthoDB" id="405848at2759"/>
<comment type="subcellular location">
    <subcellularLocation>
        <location evidence="1">Mitochondrion inner membrane</location>
        <topology evidence="1">Peripheral membrane protein</topology>
        <orientation evidence="1">Intermembrane side</orientation>
    </subcellularLocation>
</comment>
<evidence type="ECO:0000256" key="1">
    <source>
        <dbReference type="ARBA" id="ARBA00004137"/>
    </source>
</evidence>